<evidence type="ECO:0000256" key="5">
    <source>
        <dbReference type="ARBA" id="ARBA00022490"/>
    </source>
</evidence>
<reference evidence="10" key="1">
    <citation type="submission" date="2011-08" db="EMBL/GenBank/DDBJ databases">
        <authorList>
            <person name="Rombauts S."/>
        </authorList>
    </citation>
    <scope>NUCLEOTIDE SEQUENCE</scope>
    <source>
        <strain evidence="10">London</strain>
    </source>
</reference>
<dbReference type="GO" id="GO:0005643">
    <property type="term" value="C:nuclear pore"/>
    <property type="evidence" value="ECO:0007669"/>
    <property type="project" value="TreeGrafter"/>
</dbReference>
<organism evidence="9 10">
    <name type="scientific">Tetranychus urticae</name>
    <name type="common">Two-spotted spider mite</name>
    <dbReference type="NCBI Taxonomy" id="32264"/>
    <lineage>
        <taxon>Eukaryota</taxon>
        <taxon>Metazoa</taxon>
        <taxon>Ecdysozoa</taxon>
        <taxon>Arthropoda</taxon>
        <taxon>Chelicerata</taxon>
        <taxon>Arachnida</taxon>
        <taxon>Acari</taxon>
        <taxon>Acariformes</taxon>
        <taxon>Trombidiformes</taxon>
        <taxon>Prostigmata</taxon>
        <taxon>Eleutherengona</taxon>
        <taxon>Raphignathae</taxon>
        <taxon>Tetranychoidea</taxon>
        <taxon>Tetranychidae</taxon>
        <taxon>Tetranychus</taxon>
    </lineage>
</organism>
<keyword evidence="10" id="KW-1185">Reference proteome</keyword>
<dbReference type="PANTHER" id="PTHR12596:SF2">
    <property type="entry name" value="EXPORTIN-7 ISOFORM X1"/>
    <property type="match status" value="1"/>
</dbReference>
<evidence type="ECO:0000259" key="8">
    <source>
        <dbReference type="Pfam" id="PF25795"/>
    </source>
</evidence>
<dbReference type="STRING" id="32264.T1JVK3"/>
<dbReference type="Proteomes" id="UP000015104">
    <property type="component" value="Unassembled WGS sequence"/>
</dbReference>
<keyword evidence="6" id="KW-0653">Protein transport</keyword>
<keyword evidence="5" id="KW-0963">Cytoplasm</keyword>
<protein>
    <recommendedName>
        <fullName evidence="8">Exportin-7/Ran-binding protein 17 TPR repeats domain-containing protein</fullName>
    </recommendedName>
</protein>
<evidence type="ECO:0000313" key="9">
    <source>
        <dbReference type="EnsemblMetazoa" id="tetur02g04920.1"/>
    </source>
</evidence>
<sequence length="92" mass="10372">MGQCPPNSIHYLLNLWQRMVASVYITSRLDVVAQIVNEGLDSPFEDVGMIQQQLEQLSTIARCEYEKTCALIVQLFDQTAQTNHANPLSIGY</sequence>
<keyword evidence="4" id="KW-0813">Transport</keyword>
<name>T1JVK3_TETUR</name>
<dbReference type="AlphaFoldDB" id="T1JVK3"/>
<accession>T1JVK3</accession>
<dbReference type="GO" id="GO:0005737">
    <property type="term" value="C:cytoplasm"/>
    <property type="evidence" value="ECO:0007669"/>
    <property type="project" value="UniProtKB-SubCell"/>
</dbReference>
<evidence type="ECO:0000256" key="2">
    <source>
        <dbReference type="ARBA" id="ARBA00004496"/>
    </source>
</evidence>
<dbReference type="EnsemblMetazoa" id="tetur02g04920.1">
    <property type="protein sequence ID" value="tetur02g04920.1"/>
    <property type="gene ID" value="tetur02g04920"/>
</dbReference>
<evidence type="ECO:0000256" key="3">
    <source>
        <dbReference type="ARBA" id="ARBA00009466"/>
    </source>
</evidence>
<evidence type="ECO:0000256" key="4">
    <source>
        <dbReference type="ARBA" id="ARBA00022448"/>
    </source>
</evidence>
<dbReference type="PANTHER" id="PTHR12596">
    <property type="entry name" value="EXPORTIN 4,7-RELATED"/>
    <property type="match status" value="1"/>
</dbReference>
<comment type="similarity">
    <text evidence="3">Belongs to the exportin family.</text>
</comment>
<dbReference type="InterPro" id="IPR057947">
    <property type="entry name" value="TPR_XPO7/RBP17"/>
</dbReference>
<keyword evidence="7" id="KW-0539">Nucleus</keyword>
<feature type="domain" description="Exportin-7/Ran-binding protein 17 TPR repeats" evidence="8">
    <location>
        <begin position="32"/>
        <end position="82"/>
    </location>
</feature>
<comment type="subcellular location">
    <subcellularLocation>
        <location evidence="2">Cytoplasm</location>
    </subcellularLocation>
    <subcellularLocation>
        <location evidence="1">Nucleus</location>
    </subcellularLocation>
</comment>
<evidence type="ECO:0000256" key="1">
    <source>
        <dbReference type="ARBA" id="ARBA00004123"/>
    </source>
</evidence>
<dbReference type="InterPro" id="IPR044189">
    <property type="entry name" value="XPO4/7-like"/>
</dbReference>
<dbReference type="EMBL" id="CAEY01000795">
    <property type="status" value="NOT_ANNOTATED_CDS"/>
    <property type="molecule type" value="Genomic_DNA"/>
</dbReference>
<dbReference type="Pfam" id="PF25795">
    <property type="entry name" value="TPR_XPO7"/>
    <property type="match status" value="1"/>
</dbReference>
<dbReference type="GO" id="GO:0005049">
    <property type="term" value="F:nuclear export signal receptor activity"/>
    <property type="evidence" value="ECO:0007669"/>
    <property type="project" value="InterPro"/>
</dbReference>
<dbReference type="eggNOG" id="KOG1410">
    <property type="taxonomic scope" value="Eukaryota"/>
</dbReference>
<proteinExistence type="inferred from homology"/>
<reference evidence="9" key="2">
    <citation type="submission" date="2015-06" db="UniProtKB">
        <authorList>
            <consortium name="EnsemblMetazoa"/>
        </authorList>
    </citation>
    <scope>IDENTIFICATION</scope>
</reference>
<dbReference type="GO" id="GO:0006611">
    <property type="term" value="P:protein export from nucleus"/>
    <property type="evidence" value="ECO:0007669"/>
    <property type="project" value="TreeGrafter"/>
</dbReference>
<evidence type="ECO:0000256" key="7">
    <source>
        <dbReference type="ARBA" id="ARBA00023242"/>
    </source>
</evidence>
<evidence type="ECO:0000313" key="10">
    <source>
        <dbReference type="Proteomes" id="UP000015104"/>
    </source>
</evidence>
<dbReference type="HOGENOM" id="CLU_2416124_0_0_1"/>
<evidence type="ECO:0000256" key="6">
    <source>
        <dbReference type="ARBA" id="ARBA00022927"/>
    </source>
</evidence>